<dbReference type="Gene3D" id="3.30.70.1290">
    <property type="entry name" value="Transposase IS200-like"/>
    <property type="match status" value="1"/>
</dbReference>
<evidence type="ECO:0000259" key="1">
    <source>
        <dbReference type="SMART" id="SM01321"/>
    </source>
</evidence>
<comment type="caution">
    <text evidence="2">The sequence shown here is derived from an EMBL/GenBank/DDBJ whole genome shotgun (WGS) entry which is preliminary data.</text>
</comment>
<evidence type="ECO:0000313" key="3">
    <source>
        <dbReference type="Proteomes" id="UP000240904"/>
    </source>
</evidence>
<dbReference type="InterPro" id="IPR036515">
    <property type="entry name" value="Transposase_17_sf"/>
</dbReference>
<proteinExistence type="predicted"/>
<dbReference type="GO" id="GO:0004803">
    <property type="term" value="F:transposase activity"/>
    <property type="evidence" value="ECO:0007669"/>
    <property type="project" value="InterPro"/>
</dbReference>
<dbReference type="GO" id="GO:0006313">
    <property type="term" value="P:DNA transposition"/>
    <property type="evidence" value="ECO:0007669"/>
    <property type="project" value="InterPro"/>
</dbReference>
<feature type="domain" description="Transposase IS200-like" evidence="1">
    <location>
        <begin position="12"/>
        <end position="187"/>
    </location>
</feature>
<accession>A0A2T3N0T9</accession>
<dbReference type="GO" id="GO:0003677">
    <property type="term" value="F:DNA binding"/>
    <property type="evidence" value="ECO:0007669"/>
    <property type="project" value="InterPro"/>
</dbReference>
<protein>
    <submittedName>
        <fullName evidence="2">Transposase</fullName>
    </submittedName>
</protein>
<dbReference type="OrthoDB" id="9814067at2"/>
<evidence type="ECO:0000313" key="2">
    <source>
        <dbReference type="EMBL" id="PSW05947.1"/>
    </source>
</evidence>
<dbReference type="EMBL" id="PYMC01000003">
    <property type="protein sequence ID" value="PSW05947.1"/>
    <property type="molecule type" value="Genomic_DNA"/>
</dbReference>
<organism evidence="2 3">
    <name type="scientific">Photobacterium lipolyticum</name>
    <dbReference type="NCBI Taxonomy" id="266810"/>
    <lineage>
        <taxon>Bacteria</taxon>
        <taxon>Pseudomonadati</taxon>
        <taxon>Pseudomonadota</taxon>
        <taxon>Gammaproteobacteria</taxon>
        <taxon>Vibrionales</taxon>
        <taxon>Vibrionaceae</taxon>
        <taxon>Photobacterium</taxon>
    </lineage>
</organism>
<dbReference type="PANTHER" id="PTHR34322">
    <property type="entry name" value="TRANSPOSASE, Y1_TNP DOMAIN-CONTAINING"/>
    <property type="match status" value="1"/>
</dbReference>
<dbReference type="AlphaFoldDB" id="A0A2T3N0T9"/>
<name>A0A2T3N0T9_9GAMM</name>
<dbReference type="SMART" id="SM01321">
    <property type="entry name" value="Y1_Tnp"/>
    <property type="match status" value="1"/>
</dbReference>
<sequence length="321" mass="37046">MTTARKQQICLESTPYYHCVSRCVRRTFLCGYDEATESSYEHRREWIETKFKQLSGIYCIDICAYAVMSNHYHLVVHIDKEKAQELSVQEVIDRWCALHSKPVLIQRFLAGDTNSEAEFNACKAIIDDWRTRLANLSWFMRELNLDIATRANKEDKCTGHFWESRFKCQALLDEQALTAAMAYVDLNPIRAGIAETPEKSEYTSIKARLQALKDEKLTAPSLCPFIGNPTNSIIKGLPMRLMDYIELVDWTGRQLREGETGYIESHTPPILQRLTIKQQDWIKACTQFERQRALLIGSSRSIQTATVNFNRSRAQGYRLTT</sequence>
<dbReference type="RefSeq" id="WP_107282329.1">
    <property type="nucleotide sequence ID" value="NZ_PYMC01000003.1"/>
</dbReference>
<gene>
    <name evidence="2" type="ORF">C9I89_05335</name>
</gene>
<keyword evidence="3" id="KW-1185">Reference proteome</keyword>
<dbReference type="InterPro" id="IPR002686">
    <property type="entry name" value="Transposase_17"/>
</dbReference>
<dbReference type="PANTHER" id="PTHR34322:SF2">
    <property type="entry name" value="TRANSPOSASE IS200-LIKE DOMAIN-CONTAINING PROTEIN"/>
    <property type="match status" value="1"/>
</dbReference>
<dbReference type="Proteomes" id="UP000240904">
    <property type="component" value="Unassembled WGS sequence"/>
</dbReference>
<reference evidence="2 3" key="1">
    <citation type="submission" date="2018-03" db="EMBL/GenBank/DDBJ databases">
        <title>Whole genome sequencing of Histamine producing bacteria.</title>
        <authorList>
            <person name="Butler K."/>
        </authorList>
    </citation>
    <scope>NUCLEOTIDE SEQUENCE [LARGE SCALE GENOMIC DNA]</scope>
    <source>
        <strain evidence="2 3">DSM 16190</strain>
    </source>
</reference>
<dbReference type="SUPFAM" id="SSF143422">
    <property type="entry name" value="Transposase IS200-like"/>
    <property type="match status" value="1"/>
</dbReference>